<feature type="domain" description="Zn(2)-C6 fungal-type" evidence="5">
    <location>
        <begin position="19"/>
        <end position="51"/>
    </location>
</feature>
<dbReference type="SMART" id="SM00066">
    <property type="entry name" value="GAL4"/>
    <property type="match status" value="1"/>
</dbReference>
<dbReference type="EMBL" id="CM001197">
    <property type="protein sequence ID" value="EGP90277.1"/>
    <property type="molecule type" value="Genomic_DNA"/>
</dbReference>
<dbReference type="GO" id="GO:0000981">
    <property type="term" value="F:DNA-binding transcription factor activity, RNA polymerase II-specific"/>
    <property type="evidence" value="ECO:0007669"/>
    <property type="project" value="InterPro"/>
</dbReference>
<dbReference type="AlphaFoldDB" id="F9X408"/>
<dbReference type="GeneID" id="13400260"/>
<keyword evidence="2" id="KW-0238">DNA-binding</keyword>
<gene>
    <name evidence="6" type="ORF">MYCGRDRAFT_99312</name>
</gene>
<evidence type="ECO:0000313" key="7">
    <source>
        <dbReference type="Proteomes" id="UP000008062"/>
    </source>
</evidence>
<dbReference type="PANTHER" id="PTHR31069">
    <property type="entry name" value="OLEATE-ACTIVATED TRANSCRIPTION FACTOR 1-RELATED"/>
    <property type="match status" value="1"/>
</dbReference>
<keyword evidence="4" id="KW-0539">Nucleus</keyword>
<organism evidence="6 7">
    <name type="scientific">Zymoseptoria tritici (strain CBS 115943 / IPO323)</name>
    <name type="common">Speckled leaf blotch fungus</name>
    <name type="synonym">Septoria tritici</name>
    <dbReference type="NCBI Taxonomy" id="336722"/>
    <lineage>
        <taxon>Eukaryota</taxon>
        <taxon>Fungi</taxon>
        <taxon>Dikarya</taxon>
        <taxon>Ascomycota</taxon>
        <taxon>Pezizomycotina</taxon>
        <taxon>Dothideomycetes</taxon>
        <taxon>Dothideomycetidae</taxon>
        <taxon>Mycosphaerellales</taxon>
        <taxon>Mycosphaerellaceae</taxon>
        <taxon>Zymoseptoria</taxon>
    </lineage>
</organism>
<dbReference type="InterPro" id="IPR001138">
    <property type="entry name" value="Zn2Cys6_DnaBD"/>
</dbReference>
<dbReference type="OrthoDB" id="3598904at2759"/>
<evidence type="ECO:0000256" key="1">
    <source>
        <dbReference type="ARBA" id="ARBA00023015"/>
    </source>
</evidence>
<name>F9X408_ZYMTI</name>
<dbReference type="PANTHER" id="PTHR31069:SF32">
    <property type="entry name" value="ARGININE METABOLISM REGULATION PROTEIN II"/>
    <property type="match status" value="1"/>
</dbReference>
<dbReference type="STRING" id="336722.F9X408"/>
<dbReference type="GO" id="GO:0008270">
    <property type="term" value="F:zinc ion binding"/>
    <property type="evidence" value="ECO:0007669"/>
    <property type="project" value="InterPro"/>
</dbReference>
<dbReference type="HOGENOM" id="CLU_1788354_0_0_1"/>
<keyword evidence="7" id="KW-1185">Reference proteome</keyword>
<proteinExistence type="predicted"/>
<dbReference type="CDD" id="cd00067">
    <property type="entry name" value="GAL4"/>
    <property type="match status" value="1"/>
</dbReference>
<evidence type="ECO:0000259" key="5">
    <source>
        <dbReference type="PROSITE" id="PS50048"/>
    </source>
</evidence>
<sequence>MPAEPLSAAARRRNGRFPACEPCRKAKIKCDNERPVCKRCLYRQKASSCFYHPAPLTKARRSSADALTHGVNVSTVIGPSQASAVSYGVAAPVQDNAVIDNGVVRSLSNLCAAFRSYDAQDHLASEETISAVVDVLSRVFGISTE</sequence>
<dbReference type="GO" id="GO:0003677">
    <property type="term" value="F:DNA binding"/>
    <property type="evidence" value="ECO:0007669"/>
    <property type="project" value="UniProtKB-KW"/>
</dbReference>
<keyword evidence="3" id="KW-0804">Transcription</keyword>
<keyword evidence="1" id="KW-0805">Transcription regulation</keyword>
<dbReference type="PROSITE" id="PS50048">
    <property type="entry name" value="ZN2_CY6_FUNGAL_2"/>
    <property type="match status" value="1"/>
</dbReference>
<evidence type="ECO:0000256" key="4">
    <source>
        <dbReference type="ARBA" id="ARBA00023242"/>
    </source>
</evidence>
<dbReference type="Pfam" id="PF00172">
    <property type="entry name" value="Zn_clus"/>
    <property type="match status" value="1"/>
</dbReference>
<accession>F9X408</accession>
<dbReference type="PROSITE" id="PS00463">
    <property type="entry name" value="ZN2_CY6_FUNGAL_1"/>
    <property type="match status" value="1"/>
</dbReference>
<evidence type="ECO:0000313" key="6">
    <source>
        <dbReference type="EMBL" id="EGP90277.1"/>
    </source>
</evidence>
<protein>
    <recommendedName>
        <fullName evidence="5">Zn(2)-C6 fungal-type domain-containing protein</fullName>
    </recommendedName>
</protein>
<reference evidence="6 7" key="1">
    <citation type="journal article" date="2011" name="PLoS Genet.">
        <title>Finished genome of the fungal wheat pathogen Mycosphaerella graminicola reveals dispensome structure, chromosome plasticity, and stealth pathogenesis.</title>
        <authorList>
            <person name="Goodwin S.B."/>
            <person name="Ben M'barek S."/>
            <person name="Dhillon B."/>
            <person name="Wittenberg A.H.J."/>
            <person name="Crane C.F."/>
            <person name="Hane J.K."/>
            <person name="Foster A.J."/>
            <person name="Van der Lee T.A.J."/>
            <person name="Grimwood J."/>
            <person name="Aerts A."/>
            <person name="Antoniw J."/>
            <person name="Bailey A."/>
            <person name="Bluhm B."/>
            <person name="Bowler J."/>
            <person name="Bristow J."/>
            <person name="van der Burgt A."/>
            <person name="Canto-Canche B."/>
            <person name="Churchill A.C.L."/>
            <person name="Conde-Ferraez L."/>
            <person name="Cools H.J."/>
            <person name="Coutinho P.M."/>
            <person name="Csukai M."/>
            <person name="Dehal P."/>
            <person name="De Wit P."/>
            <person name="Donzelli B."/>
            <person name="van de Geest H.C."/>
            <person name="van Ham R.C.H.J."/>
            <person name="Hammond-Kosack K.E."/>
            <person name="Henrissat B."/>
            <person name="Kilian A."/>
            <person name="Kobayashi A.K."/>
            <person name="Koopmann E."/>
            <person name="Kourmpetis Y."/>
            <person name="Kuzniar A."/>
            <person name="Lindquist E."/>
            <person name="Lombard V."/>
            <person name="Maliepaard C."/>
            <person name="Martins N."/>
            <person name="Mehrabi R."/>
            <person name="Nap J.P.H."/>
            <person name="Ponomarenko A."/>
            <person name="Rudd J.J."/>
            <person name="Salamov A."/>
            <person name="Schmutz J."/>
            <person name="Schouten H.J."/>
            <person name="Shapiro H."/>
            <person name="Stergiopoulos I."/>
            <person name="Torriani S.F.F."/>
            <person name="Tu H."/>
            <person name="de Vries R.P."/>
            <person name="Waalwijk C."/>
            <person name="Ware S.B."/>
            <person name="Wiebenga A."/>
            <person name="Zwiers L.-H."/>
            <person name="Oliver R.P."/>
            <person name="Grigoriev I.V."/>
            <person name="Kema G.H.J."/>
        </authorList>
    </citation>
    <scope>NUCLEOTIDE SEQUENCE [LARGE SCALE GENOMIC DNA]</scope>
    <source>
        <strain evidence="7">CBS 115943 / IPO323</strain>
    </source>
</reference>
<dbReference type="KEGG" id="ztr:MYCGRDRAFT_99312"/>
<dbReference type="Proteomes" id="UP000008062">
    <property type="component" value="Chromosome 2"/>
</dbReference>
<evidence type="ECO:0000256" key="2">
    <source>
        <dbReference type="ARBA" id="ARBA00023125"/>
    </source>
</evidence>
<dbReference type="InParanoid" id="F9X408"/>
<dbReference type="Gene3D" id="4.10.240.10">
    <property type="entry name" value="Zn(2)-C6 fungal-type DNA-binding domain"/>
    <property type="match status" value="1"/>
</dbReference>
<dbReference type="InterPro" id="IPR050675">
    <property type="entry name" value="OAF3"/>
</dbReference>
<dbReference type="InterPro" id="IPR036864">
    <property type="entry name" value="Zn2-C6_fun-type_DNA-bd_sf"/>
</dbReference>
<dbReference type="RefSeq" id="XP_003855301.1">
    <property type="nucleotide sequence ID" value="XM_003855253.1"/>
</dbReference>
<evidence type="ECO:0000256" key="3">
    <source>
        <dbReference type="ARBA" id="ARBA00023163"/>
    </source>
</evidence>
<dbReference type="SUPFAM" id="SSF57701">
    <property type="entry name" value="Zn2/Cys6 DNA-binding domain"/>
    <property type="match status" value="1"/>
</dbReference>